<accession>A0A6A6F9W8</accession>
<organism evidence="2 3">
    <name type="scientific">Cercospora zeae-maydis SCOH1-5</name>
    <dbReference type="NCBI Taxonomy" id="717836"/>
    <lineage>
        <taxon>Eukaryota</taxon>
        <taxon>Fungi</taxon>
        <taxon>Dikarya</taxon>
        <taxon>Ascomycota</taxon>
        <taxon>Pezizomycotina</taxon>
        <taxon>Dothideomycetes</taxon>
        <taxon>Dothideomycetidae</taxon>
        <taxon>Mycosphaerellales</taxon>
        <taxon>Mycosphaerellaceae</taxon>
        <taxon>Cercospora</taxon>
    </lineage>
</organism>
<keyword evidence="3" id="KW-1185">Reference proteome</keyword>
<evidence type="ECO:0000256" key="1">
    <source>
        <dbReference type="SAM" id="MobiDB-lite"/>
    </source>
</evidence>
<evidence type="ECO:0000313" key="3">
    <source>
        <dbReference type="Proteomes" id="UP000799539"/>
    </source>
</evidence>
<name>A0A6A6F9W8_9PEZI</name>
<gene>
    <name evidence="2" type="ORF">CERZMDRAFT_99607</name>
</gene>
<reference evidence="2" key="1">
    <citation type="journal article" date="2020" name="Stud. Mycol.">
        <title>101 Dothideomycetes genomes: a test case for predicting lifestyles and emergence of pathogens.</title>
        <authorList>
            <person name="Haridas S."/>
            <person name="Albert R."/>
            <person name="Binder M."/>
            <person name="Bloem J."/>
            <person name="Labutti K."/>
            <person name="Salamov A."/>
            <person name="Andreopoulos B."/>
            <person name="Baker S."/>
            <person name="Barry K."/>
            <person name="Bills G."/>
            <person name="Bluhm B."/>
            <person name="Cannon C."/>
            <person name="Castanera R."/>
            <person name="Culley D."/>
            <person name="Daum C."/>
            <person name="Ezra D."/>
            <person name="Gonzalez J."/>
            <person name="Henrissat B."/>
            <person name="Kuo A."/>
            <person name="Liang C."/>
            <person name="Lipzen A."/>
            <person name="Lutzoni F."/>
            <person name="Magnuson J."/>
            <person name="Mondo S."/>
            <person name="Nolan M."/>
            <person name="Ohm R."/>
            <person name="Pangilinan J."/>
            <person name="Park H.-J."/>
            <person name="Ramirez L."/>
            <person name="Alfaro M."/>
            <person name="Sun H."/>
            <person name="Tritt A."/>
            <person name="Yoshinaga Y."/>
            <person name="Zwiers L.-H."/>
            <person name="Turgeon B."/>
            <person name="Goodwin S."/>
            <person name="Spatafora J."/>
            <person name="Crous P."/>
            <person name="Grigoriev I."/>
        </authorList>
    </citation>
    <scope>NUCLEOTIDE SEQUENCE</scope>
    <source>
        <strain evidence="2">SCOH1-5</strain>
    </source>
</reference>
<protein>
    <submittedName>
        <fullName evidence="2">Uncharacterized protein</fullName>
    </submittedName>
</protein>
<proteinExistence type="predicted"/>
<dbReference type="AlphaFoldDB" id="A0A6A6F9W8"/>
<feature type="compositionally biased region" description="Basic and acidic residues" evidence="1">
    <location>
        <begin position="90"/>
        <end position="99"/>
    </location>
</feature>
<feature type="region of interest" description="Disordered" evidence="1">
    <location>
        <begin position="73"/>
        <end position="107"/>
    </location>
</feature>
<dbReference type="EMBL" id="ML992682">
    <property type="protein sequence ID" value="KAF2210188.1"/>
    <property type="molecule type" value="Genomic_DNA"/>
</dbReference>
<sequence>MTPPRGSVPPRFLTPFTITQGRHRWKKLKADRIESTNSDLSLLRVGTTLATKRIHRHTTSLWARENFTFSVSQMAPKKAKSSAPKVQTRKNQDDTESKKYPFMLRLQ</sequence>
<evidence type="ECO:0000313" key="2">
    <source>
        <dbReference type="EMBL" id="KAF2210188.1"/>
    </source>
</evidence>
<dbReference type="Proteomes" id="UP000799539">
    <property type="component" value="Unassembled WGS sequence"/>
</dbReference>